<dbReference type="PANTHER" id="PTHR30528:SF0">
    <property type="entry name" value="CYTOPLASMIC PROTEIN"/>
    <property type="match status" value="1"/>
</dbReference>
<evidence type="ECO:0000313" key="1">
    <source>
        <dbReference type="EMBL" id="RLK03585.1"/>
    </source>
</evidence>
<dbReference type="EMBL" id="RCCT01000004">
    <property type="protein sequence ID" value="RLK03585.1"/>
    <property type="molecule type" value="Genomic_DNA"/>
</dbReference>
<comment type="caution">
    <text evidence="1">The sequence shown here is derived from an EMBL/GenBank/DDBJ whole genome shotgun (WGS) entry which is preliminary data.</text>
</comment>
<dbReference type="Proteomes" id="UP000271700">
    <property type="component" value="Unassembled WGS sequence"/>
</dbReference>
<dbReference type="PANTHER" id="PTHR30528">
    <property type="entry name" value="CYTOPLASMIC PROTEIN"/>
    <property type="match status" value="1"/>
</dbReference>
<evidence type="ECO:0008006" key="3">
    <source>
        <dbReference type="Google" id="ProtNLM"/>
    </source>
</evidence>
<name>A0A497ZAL5_9RHOB</name>
<sequence>MTLQRLNNRQARTMFMDRHALLEQPAGGSKGEDLLRLIHRLGFVQLDSINTVARAHDMILYARRPSYRPRNLKRLYERDRALFEHWTHDAAVIPMDFYRHWHLRFLRDADMLKARWKNWRRDGFEQRFESVLQHIRDHGPVGSSDVGKDEKKGSGGWWDWHPSKTALEYLWRSGALTVIGREGFQKRYDLTERVIDTQLCPGSIACDVDATVDWLCNAALDRLGFATSGELAAFWDTVSAGEAKAWCDQALTKGIIAEVFVECADGNDRKVFARPEISEQVAALPEAPGRIRVLSPFDPMLRDRKRAERLFGFHYRIEVFVPEPKRIYGYYVFPLMERSRMIGRIDMKAHRNHGNLHVRAMWPEQSVLWSDARTRRLEAELDRVRRFADLDTIEFARNWLKDPK</sequence>
<dbReference type="RefSeq" id="WP_010443052.1">
    <property type="nucleotide sequence ID" value="NZ_AEYW01000022.1"/>
</dbReference>
<accession>A0A497ZAL5</accession>
<dbReference type="OrthoDB" id="9787207at2"/>
<evidence type="ECO:0000313" key="2">
    <source>
        <dbReference type="Proteomes" id="UP000271700"/>
    </source>
</evidence>
<protein>
    <recommendedName>
        <fullName evidence="3">Winged helix-turn-helix domain-containing protein</fullName>
    </recommendedName>
</protein>
<gene>
    <name evidence="1" type="ORF">CLV75_2962</name>
</gene>
<dbReference type="InterPro" id="IPR009351">
    <property type="entry name" value="AlkZ-like"/>
</dbReference>
<dbReference type="AlphaFoldDB" id="A0A497ZAL5"/>
<dbReference type="Pfam" id="PF06224">
    <property type="entry name" value="AlkZ-like"/>
    <property type="match status" value="1"/>
</dbReference>
<organism evidence="1 2">
    <name type="scientific">Ruegeria conchae</name>
    <dbReference type="NCBI Taxonomy" id="981384"/>
    <lineage>
        <taxon>Bacteria</taxon>
        <taxon>Pseudomonadati</taxon>
        <taxon>Pseudomonadota</taxon>
        <taxon>Alphaproteobacteria</taxon>
        <taxon>Rhodobacterales</taxon>
        <taxon>Roseobacteraceae</taxon>
        <taxon>Ruegeria</taxon>
    </lineage>
</organism>
<proteinExistence type="predicted"/>
<reference evidence="1 2" key="1">
    <citation type="submission" date="2018-10" db="EMBL/GenBank/DDBJ databases">
        <title>Genomic Encyclopedia of Archaeal and Bacterial Type Strains, Phase II (KMG-II): from individual species to whole genera.</title>
        <authorList>
            <person name="Goeker M."/>
        </authorList>
    </citation>
    <scope>NUCLEOTIDE SEQUENCE [LARGE SCALE GENOMIC DNA]</scope>
    <source>
        <strain evidence="1 2">DSM 29317</strain>
    </source>
</reference>
<dbReference type="STRING" id="981384.GCA_000192475_00675"/>
<keyword evidence="2" id="KW-1185">Reference proteome</keyword>